<name>A0A4D6MV17_VIGUN</name>
<reference evidence="1 2" key="1">
    <citation type="submission" date="2019-04" db="EMBL/GenBank/DDBJ databases">
        <title>An improved genome assembly and genetic linkage map for asparagus bean, Vigna unguiculata ssp. sesquipedialis.</title>
        <authorList>
            <person name="Xia Q."/>
            <person name="Zhang R."/>
            <person name="Dong Y."/>
        </authorList>
    </citation>
    <scope>NUCLEOTIDE SEQUENCE [LARGE SCALE GENOMIC DNA]</scope>
    <source>
        <tissue evidence="1">Leaf</tissue>
    </source>
</reference>
<evidence type="ECO:0000313" key="2">
    <source>
        <dbReference type="Proteomes" id="UP000501690"/>
    </source>
</evidence>
<dbReference type="Proteomes" id="UP000501690">
    <property type="component" value="Linkage Group LG8"/>
</dbReference>
<keyword evidence="2" id="KW-1185">Reference proteome</keyword>
<sequence>MEARKLQKIEVREKLQKMEARGRRRSDWIHGDAKWQVRASGARRVAAFRREHGSGGCIFRVEHGKSTRKDGGSMGAGVAEGAQAILASWRHRGGESMAVR</sequence>
<gene>
    <name evidence="1" type="ORF">DEO72_LG8g2498</name>
</gene>
<proteinExistence type="predicted"/>
<organism evidence="1 2">
    <name type="scientific">Vigna unguiculata</name>
    <name type="common">Cowpea</name>
    <dbReference type="NCBI Taxonomy" id="3917"/>
    <lineage>
        <taxon>Eukaryota</taxon>
        <taxon>Viridiplantae</taxon>
        <taxon>Streptophyta</taxon>
        <taxon>Embryophyta</taxon>
        <taxon>Tracheophyta</taxon>
        <taxon>Spermatophyta</taxon>
        <taxon>Magnoliopsida</taxon>
        <taxon>eudicotyledons</taxon>
        <taxon>Gunneridae</taxon>
        <taxon>Pentapetalae</taxon>
        <taxon>rosids</taxon>
        <taxon>fabids</taxon>
        <taxon>Fabales</taxon>
        <taxon>Fabaceae</taxon>
        <taxon>Papilionoideae</taxon>
        <taxon>50 kb inversion clade</taxon>
        <taxon>NPAAA clade</taxon>
        <taxon>indigoferoid/millettioid clade</taxon>
        <taxon>Phaseoleae</taxon>
        <taxon>Vigna</taxon>
    </lineage>
</organism>
<protein>
    <submittedName>
        <fullName evidence="1">Uncharacterized protein</fullName>
    </submittedName>
</protein>
<accession>A0A4D6MV17</accession>
<dbReference type="AlphaFoldDB" id="A0A4D6MV17"/>
<dbReference type="EMBL" id="CP039352">
    <property type="protein sequence ID" value="QCE04462.1"/>
    <property type="molecule type" value="Genomic_DNA"/>
</dbReference>
<evidence type="ECO:0000313" key="1">
    <source>
        <dbReference type="EMBL" id="QCE04462.1"/>
    </source>
</evidence>